<proteinExistence type="predicted"/>
<protein>
    <submittedName>
        <fullName evidence="2">Uncharacterized protein</fullName>
    </submittedName>
</protein>
<organism evidence="2 3">
    <name type="scientific">Musa troglodytarum</name>
    <name type="common">fe'i banana</name>
    <dbReference type="NCBI Taxonomy" id="320322"/>
    <lineage>
        <taxon>Eukaryota</taxon>
        <taxon>Viridiplantae</taxon>
        <taxon>Streptophyta</taxon>
        <taxon>Embryophyta</taxon>
        <taxon>Tracheophyta</taxon>
        <taxon>Spermatophyta</taxon>
        <taxon>Magnoliopsida</taxon>
        <taxon>Liliopsida</taxon>
        <taxon>Zingiberales</taxon>
        <taxon>Musaceae</taxon>
        <taxon>Musa</taxon>
    </lineage>
</organism>
<evidence type="ECO:0000313" key="2">
    <source>
        <dbReference type="EMBL" id="URE41418.1"/>
    </source>
</evidence>
<evidence type="ECO:0000256" key="1">
    <source>
        <dbReference type="SAM" id="MobiDB-lite"/>
    </source>
</evidence>
<dbReference type="Proteomes" id="UP001055439">
    <property type="component" value="Chromosome 8"/>
</dbReference>
<dbReference type="EMBL" id="CP097510">
    <property type="protein sequence ID" value="URE41416.1"/>
    <property type="molecule type" value="Genomic_DNA"/>
</dbReference>
<gene>
    <name evidence="2" type="ORF">MUK42_13924</name>
</gene>
<accession>A0A9E7I5J4</accession>
<keyword evidence="3" id="KW-1185">Reference proteome</keyword>
<feature type="region of interest" description="Disordered" evidence="1">
    <location>
        <begin position="70"/>
        <end position="90"/>
    </location>
</feature>
<name>A0A9E7I5J4_9LILI</name>
<sequence length="90" mass="10299">MGFAHFLFNTRIDVGIPEEVDQLLHNTRLEMHAAMWSGGHSPESQKHFCKHTTMGIELYFVRAMHLKKLSRTRPSISQPTSLDPPLLELS</sequence>
<feature type="compositionally biased region" description="Polar residues" evidence="1">
    <location>
        <begin position="72"/>
        <end position="81"/>
    </location>
</feature>
<dbReference type="AlphaFoldDB" id="A0A9E7I5J4"/>
<dbReference type="EMBL" id="CP097510">
    <property type="protein sequence ID" value="URE41418.1"/>
    <property type="molecule type" value="Genomic_DNA"/>
</dbReference>
<reference evidence="2" key="1">
    <citation type="submission" date="2022-05" db="EMBL/GenBank/DDBJ databases">
        <title>The Musa troglodytarum L. genome provides insights into the mechanism of non-climacteric behaviour and enrichment of carotenoids.</title>
        <authorList>
            <person name="Wang J."/>
        </authorList>
    </citation>
    <scope>NUCLEOTIDE SEQUENCE</scope>
    <source>
        <tissue evidence="2">Leaf</tissue>
    </source>
</reference>
<dbReference type="OrthoDB" id="8062037at2759"/>
<evidence type="ECO:0000313" key="3">
    <source>
        <dbReference type="Proteomes" id="UP001055439"/>
    </source>
</evidence>